<feature type="compositionally biased region" description="Basic and acidic residues" evidence="1">
    <location>
        <begin position="101"/>
        <end position="113"/>
    </location>
</feature>
<feature type="region of interest" description="Disordered" evidence="1">
    <location>
        <begin position="88"/>
        <end position="115"/>
    </location>
</feature>
<reference evidence="2 3" key="1">
    <citation type="submission" date="2019-05" db="EMBL/GenBank/DDBJ databases">
        <title>Another draft genome of Portunus trituberculatus and its Hox gene families provides insights of decapod evolution.</title>
        <authorList>
            <person name="Jeong J.-H."/>
            <person name="Song I."/>
            <person name="Kim S."/>
            <person name="Choi T."/>
            <person name="Kim D."/>
            <person name="Ryu S."/>
            <person name="Kim W."/>
        </authorList>
    </citation>
    <scope>NUCLEOTIDE SEQUENCE [LARGE SCALE GENOMIC DNA]</scope>
    <source>
        <tissue evidence="2">Muscle</tissue>
    </source>
</reference>
<evidence type="ECO:0000313" key="2">
    <source>
        <dbReference type="EMBL" id="MPC43368.1"/>
    </source>
</evidence>
<dbReference type="Proteomes" id="UP000324222">
    <property type="component" value="Unassembled WGS sequence"/>
</dbReference>
<organism evidence="2 3">
    <name type="scientific">Portunus trituberculatus</name>
    <name type="common">Swimming crab</name>
    <name type="synonym">Neptunus trituberculatus</name>
    <dbReference type="NCBI Taxonomy" id="210409"/>
    <lineage>
        <taxon>Eukaryota</taxon>
        <taxon>Metazoa</taxon>
        <taxon>Ecdysozoa</taxon>
        <taxon>Arthropoda</taxon>
        <taxon>Crustacea</taxon>
        <taxon>Multicrustacea</taxon>
        <taxon>Malacostraca</taxon>
        <taxon>Eumalacostraca</taxon>
        <taxon>Eucarida</taxon>
        <taxon>Decapoda</taxon>
        <taxon>Pleocyemata</taxon>
        <taxon>Brachyura</taxon>
        <taxon>Eubrachyura</taxon>
        <taxon>Portunoidea</taxon>
        <taxon>Portunidae</taxon>
        <taxon>Portuninae</taxon>
        <taxon>Portunus</taxon>
    </lineage>
</organism>
<proteinExistence type="predicted"/>
<name>A0A5B7FE85_PORTR</name>
<dbReference type="OrthoDB" id="6366643at2759"/>
<feature type="region of interest" description="Disordered" evidence="1">
    <location>
        <begin position="218"/>
        <end position="242"/>
    </location>
</feature>
<evidence type="ECO:0000256" key="1">
    <source>
        <dbReference type="SAM" id="MobiDB-lite"/>
    </source>
</evidence>
<feature type="compositionally biased region" description="Polar residues" evidence="1">
    <location>
        <begin position="219"/>
        <end position="228"/>
    </location>
</feature>
<evidence type="ECO:0000313" key="3">
    <source>
        <dbReference type="Proteomes" id="UP000324222"/>
    </source>
</evidence>
<gene>
    <name evidence="2" type="ORF">E2C01_037013</name>
</gene>
<dbReference type="EMBL" id="VSRR010005799">
    <property type="protein sequence ID" value="MPC43368.1"/>
    <property type="molecule type" value="Genomic_DNA"/>
</dbReference>
<dbReference type="AlphaFoldDB" id="A0A5B7FE85"/>
<sequence length="242" mass="27558">MLKFWGGRSSHAEEKKYLQYEIMDKFTEEDGSTRLYVSRESLFSAPSAWPIPHDAPYKAHLDRQLLAVLGAGLYDKWTADILTQTKLSSQRRQRQRQAADQQERAVETKDMSKEGTPILTLSHTQGGFILLMAGLGEASEVRERGRNSTSAEKECYEVLIDGDAGKDEGRREEVSLYYGSEAIEGDIERGNGNLFTYFRFCVLLSFTDNHDRRCYARDTSLSDNQQPERLQANHPDHFPVPV</sequence>
<protein>
    <submittedName>
        <fullName evidence="2">Uncharacterized protein</fullName>
    </submittedName>
</protein>
<keyword evidence="3" id="KW-1185">Reference proteome</keyword>
<comment type="caution">
    <text evidence="2">The sequence shown here is derived from an EMBL/GenBank/DDBJ whole genome shotgun (WGS) entry which is preliminary data.</text>
</comment>
<accession>A0A5B7FE85</accession>